<evidence type="ECO:0000256" key="2">
    <source>
        <dbReference type="PIRSR" id="PIRSR620023-2"/>
    </source>
</evidence>
<evidence type="ECO:0000259" key="3">
    <source>
        <dbReference type="PROSITE" id="PS51186"/>
    </source>
</evidence>
<dbReference type="SUPFAM" id="SSF55729">
    <property type="entry name" value="Acyl-CoA N-acyltransferases (Nat)"/>
    <property type="match status" value="1"/>
</dbReference>
<dbReference type="PATRIC" id="fig|587753.9.peg.1242"/>
<dbReference type="Gene3D" id="3.40.50.2000">
    <property type="entry name" value="Glycogen Phosphorylase B"/>
    <property type="match status" value="1"/>
</dbReference>
<sequence length="501" mass="55370">MRVLIRADASPTIGSGHIARCLTLARVLRGQGSHVAFACRRLPGHRLDALRAEGFETFALPERYAAEDPQQAIESMLPWQADIDALAAVLEGHAEFDWIIVDHYGLDHQWQTAARQWAPRIAAVDDLASRRYSVDLLLNQNLSGLHENYQPLLPEGCRTLLGPRYAMLREEFSCPAIVIKDRARRVLVNFGGFDAAQQTHHAMLALADFAELQVDFVAGADNPAWVQMQALAETRPHWRLHSFVSDFYQRMTEADLFIGAGGGTSWERAALGLPTICIAVSNNQQANGEVMAAAGAHVFMGAREQVSVEQLRDAIGFVTGNHYLRQSLAERSRQLVDGRGAERVAAALAGAVLKVRAATLDDAQLLFDGRNAETVRRWSLDSGVIDWPQHLNWLTASLRNPQRLLLIAEADDGAVGVVRYDLRGFEAEVSIYLLERRMGLGWGRALLACGEAFVAAHWPQLQVITAQVLPDNRPSLNVFRDAGFTQSACAFTRVLKDHPHD</sequence>
<dbReference type="PROSITE" id="PS51186">
    <property type="entry name" value="GNAT"/>
    <property type="match status" value="1"/>
</dbReference>
<dbReference type="InterPro" id="IPR007235">
    <property type="entry name" value="Glyco_trans_28_C"/>
</dbReference>
<dbReference type="NCBIfam" id="TIGR03590">
    <property type="entry name" value="PseG"/>
    <property type="match status" value="1"/>
</dbReference>
<dbReference type="OrthoDB" id="9788924at2"/>
<dbReference type="PANTHER" id="PTHR21015">
    <property type="entry name" value="UDP-N-ACETYLGLUCOSAMINE--N-ACETYLMURAMYL-(PENTAPEPTIDE) PYROPHOSPHORYL-UNDECAPRENOL N-ACETYLGLUCOSAMINE TRANSFERASE 1"/>
    <property type="match status" value="1"/>
</dbReference>
<dbReference type="Proteomes" id="UP000030564">
    <property type="component" value="Unassembled WGS sequence"/>
</dbReference>
<dbReference type="GO" id="GO:0016758">
    <property type="term" value="F:hexosyltransferase activity"/>
    <property type="evidence" value="ECO:0007669"/>
    <property type="project" value="InterPro"/>
</dbReference>
<dbReference type="GO" id="GO:0016747">
    <property type="term" value="F:acyltransferase activity, transferring groups other than amino-acyl groups"/>
    <property type="evidence" value="ECO:0007669"/>
    <property type="project" value="InterPro"/>
</dbReference>
<accession>A0A0A6DCQ7</accession>
<protein>
    <submittedName>
        <fullName evidence="4">Pseudaminic acid biosynthesis protein PseG</fullName>
    </submittedName>
</protein>
<dbReference type="InterPro" id="IPR020023">
    <property type="entry name" value="PseG"/>
</dbReference>
<proteinExistence type="predicted"/>
<feature type="domain" description="N-acetyltransferase" evidence="3">
    <location>
        <begin position="353"/>
        <end position="501"/>
    </location>
</feature>
<dbReference type="InterPro" id="IPR000182">
    <property type="entry name" value="GNAT_dom"/>
</dbReference>
<feature type="binding site" evidence="2">
    <location>
        <position position="267"/>
    </location>
    <ligand>
        <name>substrate</name>
    </ligand>
</feature>
<dbReference type="PANTHER" id="PTHR21015:SF22">
    <property type="entry name" value="GLYCOSYLTRANSFERASE"/>
    <property type="match status" value="1"/>
</dbReference>
<dbReference type="SUPFAM" id="SSF53756">
    <property type="entry name" value="UDP-Glycosyltransferase/glycogen phosphorylase"/>
    <property type="match status" value="1"/>
</dbReference>
<feature type="active site" description="Proton acceptor" evidence="1">
    <location>
        <position position="17"/>
    </location>
</feature>
<evidence type="ECO:0000256" key="1">
    <source>
        <dbReference type="PIRSR" id="PIRSR620023-1"/>
    </source>
</evidence>
<dbReference type="EMBL" id="JSFK01000015">
    <property type="protein sequence ID" value="KHA72329.1"/>
    <property type="molecule type" value="Genomic_DNA"/>
</dbReference>
<gene>
    <name evidence="4" type="ORF">NZ35_15700</name>
</gene>
<evidence type="ECO:0000313" key="5">
    <source>
        <dbReference type="Proteomes" id="UP000030564"/>
    </source>
</evidence>
<dbReference type="Pfam" id="PF13302">
    <property type="entry name" value="Acetyltransf_3"/>
    <property type="match status" value="1"/>
</dbReference>
<evidence type="ECO:0000313" key="4">
    <source>
        <dbReference type="EMBL" id="KHA72329.1"/>
    </source>
</evidence>
<feature type="binding site" evidence="2">
    <location>
        <position position="169"/>
    </location>
    <ligand>
        <name>substrate</name>
    </ligand>
</feature>
<dbReference type="InterPro" id="IPR016181">
    <property type="entry name" value="Acyl_CoA_acyltransferase"/>
</dbReference>
<name>A0A0A6DCQ7_9PSED</name>
<reference evidence="4 5" key="1">
    <citation type="submission" date="2014-10" db="EMBL/GenBank/DDBJ databases">
        <title>Draft genome sequence of Pseudomonas chlororaphis EA105.</title>
        <authorList>
            <person name="McCully L.M."/>
            <person name="Bitzer A.S."/>
            <person name="Spence C."/>
            <person name="Bais H."/>
            <person name="Silby M.W."/>
        </authorList>
    </citation>
    <scope>NUCLEOTIDE SEQUENCE [LARGE SCALE GENOMIC DNA]</scope>
    <source>
        <strain evidence="4 5">EA105</strain>
    </source>
</reference>
<dbReference type="Gene3D" id="3.40.50.11190">
    <property type="match status" value="1"/>
</dbReference>
<organism evidence="4 5">
    <name type="scientific">Pseudomonas chlororaphis</name>
    <dbReference type="NCBI Taxonomy" id="587753"/>
    <lineage>
        <taxon>Bacteria</taxon>
        <taxon>Pseudomonadati</taxon>
        <taxon>Pseudomonadota</taxon>
        <taxon>Gammaproteobacteria</taxon>
        <taxon>Pseudomonadales</taxon>
        <taxon>Pseudomonadaceae</taxon>
        <taxon>Pseudomonas</taxon>
    </lineage>
</organism>
<comment type="caution">
    <text evidence="4">The sequence shown here is derived from an EMBL/GenBank/DDBJ whole genome shotgun (WGS) entry which is preliminary data.</text>
</comment>
<dbReference type="AlphaFoldDB" id="A0A0A6DCQ7"/>
<dbReference type="Gene3D" id="3.40.630.30">
    <property type="match status" value="1"/>
</dbReference>
<dbReference type="Pfam" id="PF04101">
    <property type="entry name" value="Glyco_tran_28_C"/>
    <property type="match status" value="1"/>
</dbReference>